<evidence type="ECO:0008006" key="3">
    <source>
        <dbReference type="Google" id="ProtNLM"/>
    </source>
</evidence>
<dbReference type="InterPro" id="IPR013393">
    <property type="entry name" value="T3SS_HrpB4"/>
</dbReference>
<protein>
    <recommendedName>
        <fullName evidence="3">Type III secretion protein HrpB4</fullName>
    </recommendedName>
</protein>
<organism evidence="1 2">
    <name type="scientific">Paraburkholderia humisilvae</name>
    <dbReference type="NCBI Taxonomy" id="627669"/>
    <lineage>
        <taxon>Bacteria</taxon>
        <taxon>Pseudomonadati</taxon>
        <taxon>Pseudomonadota</taxon>
        <taxon>Betaproteobacteria</taxon>
        <taxon>Burkholderiales</taxon>
        <taxon>Burkholderiaceae</taxon>
        <taxon>Paraburkholderia</taxon>
    </lineage>
</organism>
<evidence type="ECO:0000313" key="2">
    <source>
        <dbReference type="Proteomes" id="UP000494363"/>
    </source>
</evidence>
<reference evidence="1 2" key="1">
    <citation type="submission" date="2020-04" db="EMBL/GenBank/DDBJ databases">
        <authorList>
            <person name="De Canck E."/>
        </authorList>
    </citation>
    <scope>NUCLEOTIDE SEQUENCE [LARGE SCALE GENOMIC DNA]</scope>
    <source>
        <strain evidence="1 2">LMG 29542</strain>
    </source>
</reference>
<proteinExistence type="predicted"/>
<evidence type="ECO:0000313" key="1">
    <source>
        <dbReference type="EMBL" id="CAB3772218.1"/>
    </source>
</evidence>
<dbReference type="EMBL" id="CADIKH010000057">
    <property type="protein sequence ID" value="CAB3772218.1"/>
    <property type="molecule type" value="Genomic_DNA"/>
</dbReference>
<accession>A0A6J5F064</accession>
<keyword evidence="2" id="KW-1185">Reference proteome</keyword>
<dbReference type="AlphaFoldDB" id="A0A6J5F064"/>
<dbReference type="RefSeq" id="WP_175232214.1">
    <property type="nucleotide sequence ID" value="NZ_CADIKH010000057.1"/>
</dbReference>
<name>A0A6J5F064_9BURK</name>
<dbReference type="Proteomes" id="UP000494363">
    <property type="component" value="Unassembled WGS sequence"/>
</dbReference>
<dbReference type="Pfam" id="PF09502">
    <property type="entry name" value="HrpB4"/>
    <property type="match status" value="1"/>
</dbReference>
<sequence>MTCAAPDAHWGAALDALRRYEACLKTLVDCRALPLVQVGGARGCGAAAWPWFRDALLSGPAPDAAVFLRRGERIGVADLDTLRRTLILRSLYARRSAVRRCIARTQLERMRAALGVEAFDALVDWAGSDGETVLPLPASLAPRALAQDGLWRLRREDTLRSAALAQLIQCRLDGLPSDPPQPPAADDLPSAAEGERFITRLLSLIPTLS</sequence>
<gene>
    <name evidence="1" type="ORF">LMG29542_06831</name>
</gene>